<dbReference type="Proteomes" id="UP000824267">
    <property type="component" value="Unassembled WGS sequence"/>
</dbReference>
<keyword evidence="1" id="KW-0732">Signal</keyword>
<dbReference type="Pfam" id="PF19841">
    <property type="entry name" value="GldN"/>
    <property type="match status" value="1"/>
</dbReference>
<reference evidence="2" key="1">
    <citation type="journal article" date="2021" name="PeerJ">
        <title>Extensive microbial diversity within the chicken gut microbiome revealed by metagenomics and culture.</title>
        <authorList>
            <person name="Gilroy R."/>
            <person name="Ravi A."/>
            <person name="Getino M."/>
            <person name="Pursley I."/>
            <person name="Horton D.L."/>
            <person name="Alikhan N.F."/>
            <person name="Baker D."/>
            <person name="Gharbi K."/>
            <person name="Hall N."/>
            <person name="Watson M."/>
            <person name="Adriaenssens E.M."/>
            <person name="Foster-Nyarko E."/>
            <person name="Jarju S."/>
            <person name="Secka A."/>
            <person name="Antonio M."/>
            <person name="Oren A."/>
            <person name="Chaudhuri R.R."/>
            <person name="La Ragione R."/>
            <person name="Hildebrand F."/>
            <person name="Pallen M.J."/>
        </authorList>
    </citation>
    <scope>NUCLEOTIDE SEQUENCE</scope>
    <source>
        <strain evidence="2">Gambia16-930</strain>
    </source>
</reference>
<comment type="caution">
    <text evidence="2">The sequence shown here is derived from an EMBL/GenBank/DDBJ whole genome shotgun (WGS) entry which is preliminary data.</text>
</comment>
<evidence type="ECO:0000313" key="2">
    <source>
        <dbReference type="EMBL" id="HIW87573.1"/>
    </source>
</evidence>
<dbReference type="EMBL" id="DXGG01000152">
    <property type="protein sequence ID" value="HIW87573.1"/>
    <property type="molecule type" value="Genomic_DNA"/>
</dbReference>
<gene>
    <name evidence="2" type="primary">gldN</name>
    <name evidence="2" type="ORF">IAC47_04775</name>
</gene>
<dbReference type="AlphaFoldDB" id="A0A9D1RGA8"/>
<proteinExistence type="predicted"/>
<sequence>MKKIGFIAFALYMSLSIVSYAQVMEDDEEGSLDGFYVKESEMYENGKKPFEYPYIREADVIWAHRVWRVIDFREKMNQVFYYPVTPDQGRKNLYTILDEALLEGRIRAFDNDMFENEINWAEQKASLIPPRQETLIVYDQDGMEQEKDTTIYLSLAPEDVKQLRIKEDWFLDKNRTVEDVRIIGFALIYYLDKGDGSTPMPMPLCWIRYNDPEVRELLANSEVYNFKNDRMRPSYDDVFRKRIFSSYVIRETTVFGRRIEEYAAGADALAESARIEDYLFNMEEDMWEY</sequence>
<name>A0A9D1RGA8_9BACT</name>
<evidence type="ECO:0000313" key="3">
    <source>
        <dbReference type="Proteomes" id="UP000824267"/>
    </source>
</evidence>
<evidence type="ECO:0000256" key="1">
    <source>
        <dbReference type="SAM" id="SignalP"/>
    </source>
</evidence>
<dbReference type="NCBIfam" id="TIGR03523">
    <property type="entry name" value="GldN"/>
    <property type="match status" value="1"/>
</dbReference>
<accession>A0A9D1RGA8</accession>
<feature type="signal peptide" evidence="1">
    <location>
        <begin position="1"/>
        <end position="21"/>
    </location>
</feature>
<reference evidence="2" key="2">
    <citation type="submission" date="2021-04" db="EMBL/GenBank/DDBJ databases">
        <authorList>
            <person name="Gilroy R."/>
        </authorList>
    </citation>
    <scope>NUCLEOTIDE SEQUENCE</scope>
    <source>
        <strain evidence="2">Gambia16-930</strain>
    </source>
</reference>
<protein>
    <submittedName>
        <fullName evidence="2">Gliding motility protein GldN</fullName>
    </submittedName>
</protein>
<organism evidence="2 3">
    <name type="scientific">Candidatus Onthomorpha intestinigallinarum</name>
    <dbReference type="NCBI Taxonomy" id="2840880"/>
    <lineage>
        <taxon>Bacteria</taxon>
        <taxon>Pseudomonadati</taxon>
        <taxon>Bacteroidota</taxon>
        <taxon>Bacteroidia</taxon>
        <taxon>Bacteroidales</taxon>
        <taxon>Candidatus Onthomorpha</taxon>
    </lineage>
</organism>
<feature type="chain" id="PRO_5039366740" evidence="1">
    <location>
        <begin position="22"/>
        <end position="289"/>
    </location>
</feature>
<dbReference type="InterPro" id="IPR019847">
    <property type="entry name" value="Gliding_motility_assoc_GldN"/>
</dbReference>